<evidence type="ECO:0000256" key="2">
    <source>
        <dbReference type="ARBA" id="ARBA00004286"/>
    </source>
</evidence>
<evidence type="ECO:0000256" key="3">
    <source>
        <dbReference type="ARBA" id="ARBA00022454"/>
    </source>
</evidence>
<reference evidence="8" key="3">
    <citation type="submission" date="2025-09" db="UniProtKB">
        <authorList>
            <consortium name="Ensembl"/>
        </authorList>
    </citation>
    <scope>IDENTIFICATION</scope>
</reference>
<dbReference type="GO" id="GO:0005694">
    <property type="term" value="C:chromosome"/>
    <property type="evidence" value="ECO:0007669"/>
    <property type="project" value="UniProtKB-SubCell"/>
</dbReference>
<keyword evidence="3" id="KW-0158">Chromosome</keyword>
<proteinExistence type="predicted"/>
<dbReference type="Pfam" id="PF02301">
    <property type="entry name" value="HORMA"/>
    <property type="match status" value="1"/>
</dbReference>
<reference evidence="8" key="1">
    <citation type="submission" date="2019-06" db="EMBL/GenBank/DDBJ databases">
        <authorList>
            <consortium name="Wellcome Sanger Institute Data Sharing"/>
        </authorList>
    </citation>
    <scope>NUCLEOTIDE SEQUENCE [LARGE SCALE GENOMIC DNA]</scope>
</reference>
<keyword evidence="6" id="KW-0732">Signal</keyword>
<evidence type="ECO:0000256" key="6">
    <source>
        <dbReference type="SAM" id="SignalP"/>
    </source>
</evidence>
<dbReference type="Gene3D" id="3.30.900.10">
    <property type="entry name" value="HORMA domain"/>
    <property type="match status" value="1"/>
</dbReference>
<dbReference type="InterPro" id="IPR051294">
    <property type="entry name" value="HORMA_MeioticProgression"/>
</dbReference>
<feature type="chain" id="PRO_5025515670" evidence="6">
    <location>
        <begin position="19"/>
        <end position="79"/>
    </location>
</feature>
<dbReference type="Ensembl" id="ENSMMDT00005026916.1">
    <property type="protein sequence ID" value="ENSMMDP00005026365.1"/>
    <property type="gene ID" value="ENSMMDG00005012598.1"/>
</dbReference>
<keyword evidence="5" id="KW-0469">Meiosis</keyword>
<dbReference type="PANTHER" id="PTHR48225:SF4">
    <property type="entry name" value="ZEBRAFISH TESTIS-EXPRESSED 38"/>
    <property type="match status" value="1"/>
</dbReference>
<dbReference type="SUPFAM" id="SSF56019">
    <property type="entry name" value="The spindle assembly checkpoint protein mad2"/>
    <property type="match status" value="1"/>
</dbReference>
<organism evidence="8 9">
    <name type="scientific">Myripristis murdjan</name>
    <name type="common">pinecone soldierfish</name>
    <dbReference type="NCBI Taxonomy" id="586833"/>
    <lineage>
        <taxon>Eukaryota</taxon>
        <taxon>Metazoa</taxon>
        <taxon>Chordata</taxon>
        <taxon>Craniata</taxon>
        <taxon>Vertebrata</taxon>
        <taxon>Euteleostomi</taxon>
        <taxon>Actinopterygii</taxon>
        <taxon>Neopterygii</taxon>
        <taxon>Teleostei</taxon>
        <taxon>Neoteleostei</taxon>
        <taxon>Acanthomorphata</taxon>
        <taxon>Holocentriformes</taxon>
        <taxon>Holocentridae</taxon>
        <taxon>Myripristis</taxon>
    </lineage>
</organism>
<feature type="signal peptide" evidence="6">
    <location>
        <begin position="1"/>
        <end position="18"/>
    </location>
</feature>
<evidence type="ECO:0000256" key="1">
    <source>
        <dbReference type="ARBA" id="ARBA00004123"/>
    </source>
</evidence>
<dbReference type="InterPro" id="IPR036570">
    <property type="entry name" value="HORMA_dom_sf"/>
</dbReference>
<evidence type="ECO:0000256" key="4">
    <source>
        <dbReference type="ARBA" id="ARBA00023242"/>
    </source>
</evidence>
<protein>
    <submittedName>
        <fullName evidence="8">Zebrafish testis-expressed 38</fullName>
    </submittedName>
</protein>
<dbReference type="GeneTree" id="ENSGT00390000018130"/>
<dbReference type="PROSITE" id="PS50815">
    <property type="entry name" value="HORMA"/>
    <property type="match status" value="1"/>
</dbReference>
<keyword evidence="9" id="KW-1185">Reference proteome</keyword>
<accession>A0A667Y8E7</accession>
<dbReference type="GO" id="GO:0051321">
    <property type="term" value="P:meiotic cell cycle"/>
    <property type="evidence" value="ECO:0007669"/>
    <property type="project" value="UniProtKB-KW"/>
</dbReference>
<name>A0A667Y8E7_9TELE</name>
<comment type="subcellular location">
    <subcellularLocation>
        <location evidence="2">Chromosome</location>
    </subcellularLocation>
    <subcellularLocation>
        <location evidence="1">Nucleus</location>
    </subcellularLocation>
</comment>
<dbReference type="GO" id="GO:0005634">
    <property type="term" value="C:nucleus"/>
    <property type="evidence" value="ECO:0007669"/>
    <property type="project" value="UniProtKB-SubCell"/>
</dbReference>
<keyword evidence="4" id="KW-0539">Nucleus</keyword>
<dbReference type="AlphaFoldDB" id="A0A667Y8E7"/>
<sequence length="79" mass="9198">CSSVRLHLFIFIFPPSLSKWTSLFLNDLKTEQESLVFVKRMMALAVSSITYLRGIFPEDAYRSLYLEDLCAKVLREDCM</sequence>
<dbReference type="InterPro" id="IPR003511">
    <property type="entry name" value="HORMA_dom"/>
</dbReference>
<dbReference type="PANTHER" id="PTHR48225">
    <property type="entry name" value="HORMA DOMAIN-CONTAINING PROTEIN 1"/>
    <property type="match status" value="1"/>
</dbReference>
<evidence type="ECO:0000259" key="7">
    <source>
        <dbReference type="PROSITE" id="PS50815"/>
    </source>
</evidence>
<evidence type="ECO:0000256" key="5">
    <source>
        <dbReference type="ARBA" id="ARBA00023254"/>
    </source>
</evidence>
<feature type="domain" description="HORMA" evidence="7">
    <location>
        <begin position="32"/>
        <end position="79"/>
    </location>
</feature>
<evidence type="ECO:0000313" key="9">
    <source>
        <dbReference type="Proteomes" id="UP000472263"/>
    </source>
</evidence>
<reference evidence="8" key="2">
    <citation type="submission" date="2025-08" db="UniProtKB">
        <authorList>
            <consortium name="Ensembl"/>
        </authorList>
    </citation>
    <scope>IDENTIFICATION</scope>
</reference>
<dbReference type="Proteomes" id="UP000472263">
    <property type="component" value="Chromosome 17"/>
</dbReference>
<evidence type="ECO:0000313" key="8">
    <source>
        <dbReference type="Ensembl" id="ENSMMDP00005026365.1"/>
    </source>
</evidence>